<gene>
    <name evidence="1" type="ORF">K490DRAFT_65267</name>
</gene>
<evidence type="ECO:0000313" key="2">
    <source>
        <dbReference type="Proteomes" id="UP000799776"/>
    </source>
</evidence>
<dbReference type="PANTHER" id="PTHR28043">
    <property type="entry name" value="INCREASED RECOMBINATION CENTERS PROTEIN 6"/>
    <property type="match status" value="1"/>
</dbReference>
<keyword evidence="2" id="KW-1185">Reference proteome</keyword>
<reference evidence="1" key="1">
    <citation type="journal article" date="2020" name="Stud. Mycol.">
        <title>101 Dothideomycetes genomes: a test case for predicting lifestyles and emergence of pathogens.</title>
        <authorList>
            <person name="Haridas S."/>
            <person name="Albert R."/>
            <person name="Binder M."/>
            <person name="Bloem J."/>
            <person name="Labutti K."/>
            <person name="Salamov A."/>
            <person name="Andreopoulos B."/>
            <person name="Baker S."/>
            <person name="Barry K."/>
            <person name="Bills G."/>
            <person name="Bluhm B."/>
            <person name="Cannon C."/>
            <person name="Castanera R."/>
            <person name="Culley D."/>
            <person name="Daum C."/>
            <person name="Ezra D."/>
            <person name="Gonzalez J."/>
            <person name="Henrissat B."/>
            <person name="Kuo A."/>
            <person name="Liang C."/>
            <person name="Lipzen A."/>
            <person name="Lutzoni F."/>
            <person name="Magnuson J."/>
            <person name="Mondo S."/>
            <person name="Nolan M."/>
            <person name="Ohm R."/>
            <person name="Pangilinan J."/>
            <person name="Park H.-J."/>
            <person name="Ramirez L."/>
            <person name="Alfaro M."/>
            <person name="Sun H."/>
            <person name="Tritt A."/>
            <person name="Yoshinaga Y."/>
            <person name="Zwiers L.-H."/>
            <person name="Turgeon B."/>
            <person name="Goodwin S."/>
            <person name="Spatafora J."/>
            <person name="Crous P."/>
            <person name="Grigoriev I."/>
        </authorList>
    </citation>
    <scope>NUCLEOTIDE SEQUENCE</scope>
    <source>
        <strain evidence="1">CBS 121410</strain>
    </source>
</reference>
<dbReference type="GO" id="GO:0030674">
    <property type="term" value="F:protein-macromolecule adaptor activity"/>
    <property type="evidence" value="ECO:0007669"/>
    <property type="project" value="TreeGrafter"/>
</dbReference>
<dbReference type="AlphaFoldDB" id="A0A9P4HX26"/>
<name>A0A9P4HX26_9PEZI</name>
<dbReference type="InterPro" id="IPR034627">
    <property type="entry name" value="Irc6"/>
</dbReference>
<protein>
    <recommendedName>
        <fullName evidence="3">Alpha/gamma-adaptin-binding protein p34</fullName>
    </recommendedName>
</protein>
<evidence type="ECO:0008006" key="3">
    <source>
        <dbReference type="Google" id="ProtNLM"/>
    </source>
</evidence>
<organism evidence="1 2">
    <name type="scientific">Saccharata proteae CBS 121410</name>
    <dbReference type="NCBI Taxonomy" id="1314787"/>
    <lineage>
        <taxon>Eukaryota</taxon>
        <taxon>Fungi</taxon>
        <taxon>Dikarya</taxon>
        <taxon>Ascomycota</taxon>
        <taxon>Pezizomycotina</taxon>
        <taxon>Dothideomycetes</taxon>
        <taxon>Dothideomycetes incertae sedis</taxon>
        <taxon>Botryosphaeriales</taxon>
        <taxon>Saccharataceae</taxon>
        <taxon>Saccharata</taxon>
    </lineage>
</organism>
<dbReference type="Proteomes" id="UP000799776">
    <property type="component" value="Unassembled WGS sequence"/>
</dbReference>
<dbReference type="OrthoDB" id="10261384at2759"/>
<comment type="caution">
    <text evidence="1">The sequence shown here is derived from an EMBL/GenBank/DDBJ whole genome shotgun (WGS) entry which is preliminary data.</text>
</comment>
<evidence type="ECO:0000313" key="1">
    <source>
        <dbReference type="EMBL" id="KAF2087987.1"/>
    </source>
</evidence>
<dbReference type="Pfam" id="PF10199">
    <property type="entry name" value="Adaptin_binding"/>
    <property type="match status" value="1"/>
</dbReference>
<dbReference type="EMBL" id="ML978718">
    <property type="protein sequence ID" value="KAF2087987.1"/>
    <property type="molecule type" value="Genomic_DNA"/>
</dbReference>
<proteinExistence type="predicted"/>
<dbReference type="PANTHER" id="PTHR28043:SF1">
    <property type="entry name" value="INCREASED RECOMBINATION CENTERS PROTEIN 6"/>
    <property type="match status" value="1"/>
</dbReference>
<dbReference type="GO" id="GO:0016192">
    <property type="term" value="P:vesicle-mediated transport"/>
    <property type="evidence" value="ECO:0007669"/>
    <property type="project" value="InterPro"/>
</dbReference>
<dbReference type="Gene3D" id="3.40.50.11960">
    <property type="match status" value="1"/>
</dbReference>
<sequence length="293" mass="32595">MEITNPRRILAVGAPDSGILSLLNDLTGSAPTPNDDSTAGLSHTWSLKTSYYTAELPIWIDEIPDVEQWRAEFVKPEAKEVVNVLGAWIYCFRKPVTESQLGTVKATMRAIAQVVERAWGFSWEGVCLAVAMPQGMTPHLQKTFDEWEDMCREYGFEYIDSEATGRNDFGEPVGIARIKESLETNEWAGEDGGGIDGLDEWDEDDVENFHETFAAEEAEMGIEMMGLKTAINGGDDAKDALGQDEEADEAAQVEELERTMSKMHAIKDMGESMPEEQRKRFAAKAVNDLMKTL</sequence>
<accession>A0A9P4HX26</accession>